<reference evidence="3" key="1">
    <citation type="journal article" date="2020" name="Stud. Mycol.">
        <title>101 Dothideomycetes genomes: a test case for predicting lifestyles and emergence of pathogens.</title>
        <authorList>
            <person name="Haridas S."/>
            <person name="Albert R."/>
            <person name="Binder M."/>
            <person name="Bloem J."/>
            <person name="Labutti K."/>
            <person name="Salamov A."/>
            <person name="Andreopoulos B."/>
            <person name="Baker S."/>
            <person name="Barry K."/>
            <person name="Bills G."/>
            <person name="Bluhm B."/>
            <person name="Cannon C."/>
            <person name="Castanera R."/>
            <person name="Culley D."/>
            <person name="Daum C."/>
            <person name="Ezra D."/>
            <person name="Gonzalez J."/>
            <person name="Henrissat B."/>
            <person name="Kuo A."/>
            <person name="Liang C."/>
            <person name="Lipzen A."/>
            <person name="Lutzoni F."/>
            <person name="Magnuson J."/>
            <person name="Mondo S."/>
            <person name="Nolan M."/>
            <person name="Ohm R."/>
            <person name="Pangilinan J."/>
            <person name="Park H.-J."/>
            <person name="Ramirez L."/>
            <person name="Alfaro M."/>
            <person name="Sun H."/>
            <person name="Tritt A."/>
            <person name="Yoshinaga Y."/>
            <person name="Zwiers L.-H."/>
            <person name="Turgeon B."/>
            <person name="Goodwin S."/>
            <person name="Spatafora J."/>
            <person name="Crous P."/>
            <person name="Grigoriev I."/>
        </authorList>
    </citation>
    <scope>NUCLEOTIDE SEQUENCE</scope>
    <source>
        <strain evidence="3">CBS 175.79</strain>
    </source>
</reference>
<evidence type="ECO:0008006" key="5">
    <source>
        <dbReference type="Google" id="ProtNLM"/>
    </source>
</evidence>
<dbReference type="GeneID" id="54284797"/>
<sequence>MAFGSAALKFFQTFLYALEFCCSGIILGIYSYFLSVLADRNAPIYTWVKAVEGISGAAVLYTICAVLFTCCLGGKTFFAFLAIIFDLLFTGGLIAIAVLTRDGAGSCRGNVDTPLGNGPADSKQGFGSNGQGRQITYSVSLHTACRLNTAVFAVAIIGAFLFAISAIVQLFLGRNHRKEKRFGPSPANNYTRGSGIKFWQRNRKARGGLRDPEMTAGAGPAPGTLAPGAGRDYRPSHDTAYTGSTVAPNSAYENPHKPLVGGYHTAPTGTYNNATPATNY</sequence>
<organism evidence="3 4">
    <name type="scientific">Aaosphaeria arxii CBS 175.79</name>
    <dbReference type="NCBI Taxonomy" id="1450172"/>
    <lineage>
        <taxon>Eukaryota</taxon>
        <taxon>Fungi</taxon>
        <taxon>Dikarya</taxon>
        <taxon>Ascomycota</taxon>
        <taxon>Pezizomycotina</taxon>
        <taxon>Dothideomycetes</taxon>
        <taxon>Pleosporomycetidae</taxon>
        <taxon>Pleosporales</taxon>
        <taxon>Pleosporales incertae sedis</taxon>
        <taxon>Aaosphaeria</taxon>
    </lineage>
</organism>
<gene>
    <name evidence="3" type="ORF">BU24DRAFT_420122</name>
</gene>
<feature type="compositionally biased region" description="Polar residues" evidence="1">
    <location>
        <begin position="239"/>
        <end position="252"/>
    </location>
</feature>
<keyword evidence="2" id="KW-1133">Transmembrane helix</keyword>
<keyword evidence="4" id="KW-1185">Reference proteome</keyword>
<proteinExistence type="predicted"/>
<evidence type="ECO:0000313" key="3">
    <source>
        <dbReference type="EMBL" id="KAF2017095.1"/>
    </source>
</evidence>
<accession>A0A6A5XUS3</accession>
<feature type="transmembrane region" description="Helical" evidence="2">
    <location>
        <begin position="53"/>
        <end position="70"/>
    </location>
</feature>
<dbReference type="OrthoDB" id="5342507at2759"/>
<feature type="transmembrane region" description="Helical" evidence="2">
    <location>
        <begin position="14"/>
        <end position="33"/>
    </location>
</feature>
<dbReference type="AlphaFoldDB" id="A0A6A5XUS3"/>
<name>A0A6A5XUS3_9PLEO</name>
<feature type="region of interest" description="Disordered" evidence="1">
    <location>
        <begin position="208"/>
        <end position="280"/>
    </location>
</feature>
<keyword evidence="2" id="KW-0812">Transmembrane</keyword>
<keyword evidence="2" id="KW-0472">Membrane</keyword>
<dbReference type="EMBL" id="ML978068">
    <property type="protein sequence ID" value="KAF2017095.1"/>
    <property type="molecule type" value="Genomic_DNA"/>
</dbReference>
<dbReference type="Proteomes" id="UP000799778">
    <property type="component" value="Unassembled WGS sequence"/>
</dbReference>
<feature type="transmembrane region" description="Helical" evidence="2">
    <location>
        <begin position="150"/>
        <end position="172"/>
    </location>
</feature>
<evidence type="ECO:0000313" key="4">
    <source>
        <dbReference type="Proteomes" id="UP000799778"/>
    </source>
</evidence>
<feature type="compositionally biased region" description="Low complexity" evidence="1">
    <location>
        <begin position="215"/>
        <end position="230"/>
    </location>
</feature>
<feature type="compositionally biased region" description="Polar residues" evidence="1">
    <location>
        <begin position="267"/>
        <end position="280"/>
    </location>
</feature>
<evidence type="ECO:0000256" key="2">
    <source>
        <dbReference type="SAM" id="Phobius"/>
    </source>
</evidence>
<evidence type="ECO:0000256" key="1">
    <source>
        <dbReference type="SAM" id="MobiDB-lite"/>
    </source>
</evidence>
<feature type="transmembrane region" description="Helical" evidence="2">
    <location>
        <begin position="77"/>
        <end position="99"/>
    </location>
</feature>
<protein>
    <recommendedName>
        <fullName evidence="5">MARVEL domain-containing protein</fullName>
    </recommendedName>
</protein>
<dbReference type="RefSeq" id="XP_033385434.1">
    <property type="nucleotide sequence ID" value="XM_033527400.1"/>
</dbReference>